<dbReference type="EMBL" id="JSAB01000125">
    <property type="protein sequence ID" value="RNF30310.1"/>
    <property type="molecule type" value="Genomic_DNA"/>
</dbReference>
<evidence type="ECO:0000313" key="1">
    <source>
        <dbReference type="EMBL" id="RNF30310.1"/>
    </source>
</evidence>
<evidence type="ECO:0000313" key="2">
    <source>
        <dbReference type="Proteomes" id="UP000283254"/>
    </source>
</evidence>
<evidence type="ECO:0008006" key="3">
    <source>
        <dbReference type="Google" id="ProtNLM"/>
    </source>
</evidence>
<name>A0A422QJZ1_9BURK</name>
<dbReference type="AlphaFoldDB" id="A0A422QJZ1"/>
<keyword evidence="2" id="KW-1185">Reference proteome</keyword>
<proteinExistence type="predicted"/>
<protein>
    <recommendedName>
        <fullName evidence="3">Transporter</fullName>
    </recommendedName>
</protein>
<reference evidence="1" key="1">
    <citation type="submission" date="2014-10" db="EMBL/GenBank/DDBJ databases">
        <title>Massilia sp. genome.</title>
        <authorList>
            <person name="Xu B."/>
            <person name="Dai L."/>
            <person name="Huang Z."/>
        </authorList>
    </citation>
    <scope>NUCLEOTIDE SEQUENCE [LARGE SCALE GENOMIC DNA]</scope>
    <source>
        <strain evidence="1">CFS-1</strain>
    </source>
</reference>
<dbReference type="InterPro" id="IPR025737">
    <property type="entry name" value="FApF"/>
</dbReference>
<accession>A0A422QJZ1</accession>
<gene>
    <name evidence="1" type="ORF">NM04_13470</name>
</gene>
<sequence length="255" mass="26988">MGLACSVQLAHAGDDDAISPDRPNVANSSQVVGHGRVQVEIGANWDRQRDDDLHVRTLSTPALLRIGLGDTTELRVETDGRNIEHTRDRATGARTTSAGWNATSIGFKWHFAEGAGAHPALGLIGQVALPTGSTALRGRGLLPQLALAAEWELPKDWSLAVTQGAGSDLDDNGARYGYGILAASLGKKFNERAQGFLEVAAPQIASASHGGKQVQVDAGVSWLLNKDCQVDAMVVRGLNRNTPDLSLAFGLSVRR</sequence>
<dbReference type="Pfam" id="PF13557">
    <property type="entry name" value="Phenol_MetA_deg"/>
    <property type="match status" value="1"/>
</dbReference>
<dbReference type="Proteomes" id="UP000283254">
    <property type="component" value="Unassembled WGS sequence"/>
</dbReference>
<comment type="caution">
    <text evidence="1">The sequence shown here is derived from an EMBL/GenBank/DDBJ whole genome shotgun (WGS) entry which is preliminary data.</text>
</comment>
<organism evidence="1 2">
    <name type="scientific">Massilia aurea</name>
    <dbReference type="NCBI Taxonomy" id="373040"/>
    <lineage>
        <taxon>Bacteria</taxon>
        <taxon>Pseudomonadati</taxon>
        <taxon>Pseudomonadota</taxon>
        <taxon>Betaproteobacteria</taxon>
        <taxon>Burkholderiales</taxon>
        <taxon>Oxalobacteraceae</taxon>
        <taxon>Telluria group</taxon>
        <taxon>Massilia</taxon>
    </lineage>
</organism>